<gene>
    <name evidence="5" type="ORF">C7383_108203</name>
</gene>
<comment type="caution">
    <text evidence="5">The sequence shown here is derived from an EMBL/GenBank/DDBJ whole genome shotgun (WGS) entry which is preliminary data.</text>
</comment>
<accession>A0AB73T361</accession>
<dbReference type="InterPro" id="IPR001789">
    <property type="entry name" value="Sig_transdc_resp-reg_receiver"/>
</dbReference>
<feature type="domain" description="Response regulatory" evidence="4">
    <location>
        <begin position="2"/>
        <end position="116"/>
    </location>
</feature>
<dbReference type="PROSITE" id="PS50110">
    <property type="entry name" value="RESPONSE_REGULATORY"/>
    <property type="match status" value="1"/>
</dbReference>
<dbReference type="PANTHER" id="PTHR35807:SF1">
    <property type="entry name" value="TRANSCRIPTIONAL REGULATOR REDD"/>
    <property type="match status" value="1"/>
</dbReference>
<dbReference type="InterPro" id="IPR051677">
    <property type="entry name" value="AfsR-DnrI-RedD_regulator"/>
</dbReference>
<dbReference type="InterPro" id="IPR011006">
    <property type="entry name" value="CheY-like_superfamily"/>
</dbReference>
<protein>
    <recommendedName>
        <fullName evidence="1">Stage 0 sporulation protein A homolog</fullName>
    </recommendedName>
</protein>
<proteinExistence type="predicted"/>
<keyword evidence="3" id="KW-0597">Phosphoprotein</keyword>
<feature type="modified residue" description="4-aspartylphosphate" evidence="3">
    <location>
        <position position="53"/>
    </location>
</feature>
<reference evidence="5 6" key="1">
    <citation type="submission" date="2018-05" db="EMBL/GenBank/DDBJ databases">
        <authorList>
            <person name="Goeker M."/>
            <person name="Huntemann M."/>
            <person name="Clum A."/>
            <person name="Pillay M."/>
            <person name="Palaniappan K."/>
            <person name="Varghese N."/>
            <person name="Mikhailova N."/>
            <person name="Stamatis D."/>
            <person name="Reddy T."/>
            <person name="Daum C."/>
            <person name="Shapiro N."/>
            <person name="Ivanova N."/>
            <person name="Kyrpides N."/>
            <person name="Woyke T."/>
        </authorList>
    </citation>
    <scope>NUCLEOTIDE SEQUENCE [LARGE SCALE GENOMIC DNA]</scope>
    <source>
        <strain evidence="5 6">DSM 26524</strain>
    </source>
</reference>
<evidence type="ECO:0000259" key="4">
    <source>
        <dbReference type="PROSITE" id="PS50110"/>
    </source>
</evidence>
<keyword evidence="6" id="KW-1185">Reference proteome</keyword>
<dbReference type="SUPFAM" id="SSF52172">
    <property type="entry name" value="CheY-like"/>
    <property type="match status" value="1"/>
</dbReference>
<sequence length="274" mass="31618">MNIIVADDERLAMENMLSLLRKLEPDAVIIGFTETDDVFEYIENNHVDIAFLDIEMGEYNGIELAKKCKDIAPYLNIIFVTGYSEYMIDAFRLHASGYLVKPVRSADLKAELDNLRHPPEYKPKCRVRIQTFGFFEVFVDSIPLKFTRTKCKECLAYLIDRRGARVTYAELAAVLWEDCAYDQAVQNNTQKIVSDLAKTLREMDLEKLIIRSRQDIAVDTTLVDCDYYAVLDGDMARLNTFMGEYMSNYSWAEFTVGELIRLKEEMKGGKSEWL</sequence>
<evidence type="ECO:0000313" key="6">
    <source>
        <dbReference type="Proteomes" id="UP000245412"/>
    </source>
</evidence>
<dbReference type="GO" id="GO:0003677">
    <property type="term" value="F:DNA binding"/>
    <property type="evidence" value="ECO:0007669"/>
    <property type="project" value="TreeGrafter"/>
</dbReference>
<dbReference type="RefSeq" id="WP_109627541.1">
    <property type="nucleotide sequence ID" value="NZ_JANKBI010000006.1"/>
</dbReference>
<dbReference type="SMART" id="SM00448">
    <property type="entry name" value="REC"/>
    <property type="match status" value="1"/>
</dbReference>
<evidence type="ECO:0000256" key="1">
    <source>
        <dbReference type="ARBA" id="ARBA00018672"/>
    </source>
</evidence>
<dbReference type="PANTHER" id="PTHR35807">
    <property type="entry name" value="TRANSCRIPTIONAL REGULATOR REDD-RELATED"/>
    <property type="match status" value="1"/>
</dbReference>
<evidence type="ECO:0000256" key="3">
    <source>
        <dbReference type="PROSITE-ProRule" id="PRU00169"/>
    </source>
</evidence>
<organism evidence="5 6">
    <name type="scientific">Murimonas intestini</name>
    <dbReference type="NCBI Taxonomy" id="1337051"/>
    <lineage>
        <taxon>Bacteria</taxon>
        <taxon>Bacillati</taxon>
        <taxon>Bacillota</taxon>
        <taxon>Clostridia</taxon>
        <taxon>Lachnospirales</taxon>
        <taxon>Lachnospiraceae</taxon>
        <taxon>Murimonas</taxon>
    </lineage>
</organism>
<dbReference type="GO" id="GO:0006355">
    <property type="term" value="P:regulation of DNA-templated transcription"/>
    <property type="evidence" value="ECO:0007669"/>
    <property type="project" value="TreeGrafter"/>
</dbReference>
<dbReference type="AlphaFoldDB" id="A0AB73T361"/>
<dbReference type="EMBL" id="QGGY01000008">
    <property type="protein sequence ID" value="PWJ74773.1"/>
    <property type="molecule type" value="Genomic_DNA"/>
</dbReference>
<dbReference type="Gene3D" id="3.40.50.2300">
    <property type="match status" value="1"/>
</dbReference>
<name>A0AB73T361_9FIRM</name>
<comment type="function">
    <text evidence="2">May play the central regulatory role in sporulation. It may be an element of the effector pathway responsible for the activation of sporulation genes in response to nutritional stress. Spo0A may act in concert with spo0H (a sigma factor) to control the expression of some genes that are critical to the sporulation process.</text>
</comment>
<dbReference type="Pfam" id="PF00072">
    <property type="entry name" value="Response_reg"/>
    <property type="match status" value="1"/>
</dbReference>
<dbReference type="InterPro" id="IPR036388">
    <property type="entry name" value="WH-like_DNA-bd_sf"/>
</dbReference>
<dbReference type="Gene3D" id="1.10.10.10">
    <property type="entry name" value="Winged helix-like DNA-binding domain superfamily/Winged helix DNA-binding domain"/>
    <property type="match status" value="1"/>
</dbReference>
<evidence type="ECO:0000313" key="5">
    <source>
        <dbReference type="EMBL" id="PWJ74773.1"/>
    </source>
</evidence>
<evidence type="ECO:0000256" key="2">
    <source>
        <dbReference type="ARBA" id="ARBA00024867"/>
    </source>
</evidence>
<dbReference type="Proteomes" id="UP000245412">
    <property type="component" value="Unassembled WGS sequence"/>
</dbReference>
<dbReference type="GO" id="GO:0000160">
    <property type="term" value="P:phosphorelay signal transduction system"/>
    <property type="evidence" value="ECO:0007669"/>
    <property type="project" value="InterPro"/>
</dbReference>